<feature type="binding site" evidence="15">
    <location>
        <position position="305"/>
    </location>
    <ligand>
        <name>Zn(2+)</name>
        <dbReference type="ChEBI" id="CHEBI:29105"/>
        <note>catalytic</note>
    </ligand>
</feature>
<evidence type="ECO:0000256" key="7">
    <source>
        <dbReference type="ARBA" id="ARBA00022685"/>
    </source>
</evidence>
<evidence type="ECO:0000313" key="19">
    <source>
        <dbReference type="Proteomes" id="UP001295740"/>
    </source>
</evidence>
<keyword evidence="7" id="KW-0165">Cleavage on pair of basic residues</keyword>
<dbReference type="GO" id="GO:0004222">
    <property type="term" value="F:metalloendopeptidase activity"/>
    <property type="evidence" value="ECO:0007669"/>
    <property type="project" value="InterPro"/>
</dbReference>
<evidence type="ECO:0000256" key="1">
    <source>
        <dbReference type="ARBA" id="ARBA00001187"/>
    </source>
</evidence>
<organism evidence="18 19">
    <name type="scientific">Anthostomella pinea</name>
    <dbReference type="NCBI Taxonomy" id="933095"/>
    <lineage>
        <taxon>Eukaryota</taxon>
        <taxon>Fungi</taxon>
        <taxon>Dikarya</taxon>
        <taxon>Ascomycota</taxon>
        <taxon>Pezizomycotina</taxon>
        <taxon>Sordariomycetes</taxon>
        <taxon>Xylariomycetidae</taxon>
        <taxon>Xylariales</taxon>
        <taxon>Xylariaceae</taxon>
        <taxon>Anthostomella</taxon>
    </lineage>
</organism>
<evidence type="ECO:0000313" key="18">
    <source>
        <dbReference type="EMBL" id="CAJ2511881.1"/>
    </source>
</evidence>
<keyword evidence="9 16" id="KW-0732">Signal</keyword>
<feature type="signal peptide" evidence="16">
    <location>
        <begin position="1"/>
        <end position="17"/>
    </location>
</feature>
<comment type="cofactor">
    <cofactor evidence="15">
        <name>Zn(2+)</name>
        <dbReference type="ChEBI" id="CHEBI:29105"/>
    </cofactor>
    <text evidence="15">Binds 1 zinc ion per subunit.</text>
</comment>
<keyword evidence="8 15" id="KW-0479">Metal-binding</keyword>
<evidence type="ECO:0000256" key="10">
    <source>
        <dbReference type="ARBA" id="ARBA00022801"/>
    </source>
</evidence>
<feature type="domain" description="Lysine-specific metallo-endopeptidase" evidence="17">
    <location>
        <begin position="201"/>
        <end position="343"/>
    </location>
</feature>
<dbReference type="PANTHER" id="PTHR37016:SF5">
    <property type="entry name" value="DEUTEROLYSIN"/>
    <property type="match status" value="1"/>
</dbReference>
<dbReference type="SUPFAM" id="SSF55486">
    <property type="entry name" value="Metalloproteases ('zincins'), catalytic domain"/>
    <property type="match status" value="1"/>
</dbReference>
<dbReference type="EMBL" id="CAUWAG010000018">
    <property type="protein sequence ID" value="CAJ2511881.1"/>
    <property type="molecule type" value="Genomic_DNA"/>
</dbReference>
<dbReference type="SMART" id="SM01351">
    <property type="entry name" value="Aspzincin_M35"/>
    <property type="match status" value="1"/>
</dbReference>
<evidence type="ECO:0000256" key="3">
    <source>
        <dbReference type="ARBA" id="ARBA00010279"/>
    </source>
</evidence>
<gene>
    <name evidence="18" type="ORF">KHLLAP_LOCUS12349</name>
</gene>
<dbReference type="Gene3D" id="2.60.40.2970">
    <property type="match status" value="1"/>
</dbReference>
<dbReference type="GO" id="GO:0046872">
    <property type="term" value="F:metal ion binding"/>
    <property type="evidence" value="ECO:0007669"/>
    <property type="project" value="UniProtKB-KW"/>
</dbReference>
<dbReference type="CDD" id="cd11008">
    <property type="entry name" value="M35_deuterolysin_like"/>
    <property type="match status" value="1"/>
</dbReference>
<keyword evidence="12" id="KW-0482">Metalloprotease</keyword>
<evidence type="ECO:0000256" key="12">
    <source>
        <dbReference type="ARBA" id="ARBA00023049"/>
    </source>
</evidence>
<evidence type="ECO:0000256" key="8">
    <source>
        <dbReference type="ARBA" id="ARBA00022723"/>
    </source>
</evidence>
<evidence type="ECO:0000256" key="15">
    <source>
        <dbReference type="PIRSR" id="PIRSR601384-2"/>
    </source>
</evidence>
<feature type="chain" id="PRO_5042547702" description="deuterolysin" evidence="16">
    <location>
        <begin position="18"/>
        <end position="353"/>
    </location>
</feature>
<dbReference type="InterPro" id="IPR029463">
    <property type="entry name" value="Lys_MEP"/>
</dbReference>
<evidence type="ECO:0000256" key="14">
    <source>
        <dbReference type="PIRSR" id="PIRSR601384-1"/>
    </source>
</evidence>
<comment type="caution">
    <text evidence="18">The sequence shown here is derived from an EMBL/GenBank/DDBJ whole genome shotgun (WGS) entry which is preliminary data.</text>
</comment>
<comment type="catalytic activity">
    <reaction evidence="1">
        <text>Preferential cleavage of bonds with hydrophobic residues in P1'. Also 3-Asn-|-Gln-4 and 8-Gly-|-Ser-9 bonds in insulin B chain.</text>
        <dbReference type="EC" id="3.4.24.39"/>
    </reaction>
</comment>
<keyword evidence="13" id="KW-0865">Zymogen</keyword>
<keyword evidence="6" id="KW-0645">Protease</keyword>
<dbReference type="Gene3D" id="3.40.390.10">
    <property type="entry name" value="Collagenase (Catalytic Domain)"/>
    <property type="match status" value="1"/>
</dbReference>
<evidence type="ECO:0000256" key="6">
    <source>
        <dbReference type="ARBA" id="ARBA00022670"/>
    </source>
</evidence>
<dbReference type="GO" id="GO:0005576">
    <property type="term" value="C:extracellular region"/>
    <property type="evidence" value="ECO:0007669"/>
    <property type="project" value="UniProtKB-SubCell"/>
</dbReference>
<evidence type="ECO:0000259" key="17">
    <source>
        <dbReference type="SMART" id="SM01351"/>
    </source>
</evidence>
<sequence>MIANVLPVVALAGAAMAASCPIAVEIADTTNHVAHVALTNTGSEAITVFKGNTVLDAHATKDLLVSDAAGNPLPFKGMYVNYKKAGLTADLFQTLQPGETVTASVNAAKTYDLEGVDSAQVTAIQGFRYVVGTEAPTKVSDLTSCDDVMSKEATIVPDQSTAASDAIVKREDQFNSRIKKRAITYSGCTTSEESTLKTSFSDAVSMSTKAKTAAASSADYYTTWFKSTSVASTVEKIYGDVAGVQTTAPTVSCTDTSNDCSSDVIAYTLPSANRIVPCDAFWDLDIQLATQCSGDDYDWAGSMLHESTHLFGTDDYAYGPTAAQALSAAKASENADTYEMYAESVRLGGCTTG</sequence>
<dbReference type="PANTHER" id="PTHR37016">
    <property type="match status" value="1"/>
</dbReference>
<evidence type="ECO:0000256" key="5">
    <source>
        <dbReference type="ARBA" id="ARBA00022525"/>
    </source>
</evidence>
<keyword evidence="10" id="KW-0378">Hydrolase</keyword>
<dbReference type="InterPro" id="IPR001384">
    <property type="entry name" value="Peptidase_M35"/>
</dbReference>
<comment type="subcellular location">
    <subcellularLocation>
        <location evidence="2">Secreted</location>
    </subcellularLocation>
</comment>
<proteinExistence type="inferred from homology"/>
<evidence type="ECO:0000256" key="4">
    <source>
        <dbReference type="ARBA" id="ARBA00012431"/>
    </source>
</evidence>
<reference evidence="18" key="1">
    <citation type="submission" date="2023-10" db="EMBL/GenBank/DDBJ databases">
        <authorList>
            <person name="Hackl T."/>
        </authorList>
    </citation>
    <scope>NUCLEOTIDE SEQUENCE</scope>
</reference>
<dbReference type="PRINTS" id="PR00768">
    <property type="entry name" value="DEUTEROLYSIN"/>
</dbReference>
<evidence type="ECO:0000256" key="9">
    <source>
        <dbReference type="ARBA" id="ARBA00022729"/>
    </source>
</evidence>
<keyword evidence="11 15" id="KW-0862">Zinc</keyword>
<dbReference type="EC" id="3.4.24.39" evidence="4"/>
<dbReference type="InterPro" id="IPR024079">
    <property type="entry name" value="MetalloPept_cat_dom_sf"/>
</dbReference>
<dbReference type="InterPro" id="IPR050414">
    <property type="entry name" value="Fungal_M35_metalloproteases"/>
</dbReference>
<protein>
    <recommendedName>
        <fullName evidence="4">deuterolysin</fullName>
        <ecNumber evidence="4">3.4.24.39</ecNumber>
    </recommendedName>
</protein>
<keyword evidence="5" id="KW-0964">Secreted</keyword>
<keyword evidence="19" id="KW-1185">Reference proteome</keyword>
<evidence type="ECO:0000256" key="11">
    <source>
        <dbReference type="ARBA" id="ARBA00022833"/>
    </source>
</evidence>
<evidence type="ECO:0000256" key="16">
    <source>
        <dbReference type="SAM" id="SignalP"/>
    </source>
</evidence>
<dbReference type="AlphaFoldDB" id="A0AAI8VVL4"/>
<evidence type="ECO:0000256" key="13">
    <source>
        <dbReference type="ARBA" id="ARBA00023145"/>
    </source>
</evidence>
<name>A0AAI8VVL4_9PEZI</name>
<dbReference type="Pfam" id="PF14521">
    <property type="entry name" value="Aspzincin_M35"/>
    <property type="match status" value="1"/>
</dbReference>
<dbReference type="Proteomes" id="UP001295740">
    <property type="component" value="Unassembled WGS sequence"/>
</dbReference>
<accession>A0AAI8VVL4</accession>
<comment type="similarity">
    <text evidence="3">Belongs to the peptidase M35 family.</text>
</comment>
<evidence type="ECO:0000256" key="2">
    <source>
        <dbReference type="ARBA" id="ARBA00004613"/>
    </source>
</evidence>
<feature type="active site" evidence="14">
    <location>
        <position position="306"/>
    </location>
</feature>
<feature type="binding site" evidence="15">
    <location>
        <position position="315"/>
    </location>
    <ligand>
        <name>Zn(2+)</name>
        <dbReference type="ChEBI" id="CHEBI:29105"/>
        <note>catalytic</note>
    </ligand>
</feature>
<feature type="binding site" evidence="15">
    <location>
        <position position="309"/>
    </location>
    <ligand>
        <name>Zn(2+)</name>
        <dbReference type="ChEBI" id="CHEBI:29105"/>
        <note>catalytic</note>
    </ligand>
</feature>
<dbReference type="GO" id="GO:0006508">
    <property type="term" value="P:proteolysis"/>
    <property type="evidence" value="ECO:0007669"/>
    <property type="project" value="UniProtKB-KW"/>
</dbReference>